<dbReference type="Proteomes" id="UP000294963">
    <property type="component" value="Unassembled WGS sequence"/>
</dbReference>
<keyword evidence="2" id="KW-1185">Reference proteome</keyword>
<sequence>MTSKESLIAGGELIEAIADNLLIKDNDLLKDIPVLGTVLGGINFYTTLKAKMFEKKVYTFLYEFNPEELNSFKQTIKKKDTEDLGFEVLNVIDNVDKINQIQMIARATKQYISYLEEGKDTKYIFDHNIHIIRQLDDYILSGLHAIYGDKPVNRIRAVDQALFNLGLLQQKQELSYAGAEISPGLSFESSTEGACFYKNIVCGD</sequence>
<evidence type="ECO:0000313" key="1">
    <source>
        <dbReference type="EMBL" id="TCM59175.1"/>
    </source>
</evidence>
<gene>
    <name evidence="1" type="ORF">EC844_1494</name>
</gene>
<dbReference type="AlphaFoldDB" id="A0A4R1XD23"/>
<dbReference type="EMBL" id="SLVJ01000049">
    <property type="protein sequence ID" value="TCM59175.1"/>
    <property type="molecule type" value="Genomic_DNA"/>
</dbReference>
<accession>A0A4R1XD23</accession>
<proteinExistence type="predicted"/>
<name>A0A4R1XD23_ACICA</name>
<comment type="caution">
    <text evidence="1">The sequence shown here is derived from an EMBL/GenBank/DDBJ whole genome shotgun (WGS) entry which is preliminary data.</text>
</comment>
<protein>
    <submittedName>
        <fullName evidence="1">Uncharacterized protein</fullName>
    </submittedName>
</protein>
<evidence type="ECO:0000313" key="2">
    <source>
        <dbReference type="Proteomes" id="UP000294963"/>
    </source>
</evidence>
<organism evidence="1 2">
    <name type="scientific">Acinetobacter calcoaceticus</name>
    <dbReference type="NCBI Taxonomy" id="471"/>
    <lineage>
        <taxon>Bacteria</taxon>
        <taxon>Pseudomonadati</taxon>
        <taxon>Pseudomonadota</taxon>
        <taxon>Gammaproteobacteria</taxon>
        <taxon>Moraxellales</taxon>
        <taxon>Moraxellaceae</taxon>
        <taxon>Acinetobacter</taxon>
        <taxon>Acinetobacter calcoaceticus/baumannii complex</taxon>
    </lineage>
</organism>
<reference evidence="1 2" key="1">
    <citation type="submission" date="2019-03" db="EMBL/GenBank/DDBJ databases">
        <title>Genomic analyses of the natural microbiome of Caenorhabditis elegans.</title>
        <authorList>
            <person name="Samuel B."/>
        </authorList>
    </citation>
    <scope>NUCLEOTIDE SEQUENCE [LARGE SCALE GENOMIC DNA]</scope>
    <source>
        <strain evidence="1 2">JUb89</strain>
    </source>
</reference>